<dbReference type="AlphaFoldDB" id="A0A225W336"/>
<evidence type="ECO:0000313" key="1">
    <source>
        <dbReference type="EMBL" id="OWZ12163.1"/>
    </source>
</evidence>
<gene>
    <name evidence="1" type="ORF">PHMEG_00014712</name>
</gene>
<dbReference type="Proteomes" id="UP000198211">
    <property type="component" value="Unassembled WGS sequence"/>
</dbReference>
<dbReference type="OrthoDB" id="57563at2759"/>
<protein>
    <submittedName>
        <fullName evidence="1">Uncharacterized protein</fullName>
    </submittedName>
</protein>
<evidence type="ECO:0000313" key="2">
    <source>
        <dbReference type="Proteomes" id="UP000198211"/>
    </source>
</evidence>
<dbReference type="EMBL" id="NBNE01001921">
    <property type="protein sequence ID" value="OWZ12163.1"/>
    <property type="molecule type" value="Genomic_DNA"/>
</dbReference>
<accession>A0A225W336</accession>
<reference evidence="2" key="1">
    <citation type="submission" date="2017-03" db="EMBL/GenBank/DDBJ databases">
        <title>Phytopthora megakarya and P. palmivora, two closely related causual agents of cacao black pod achieved similar genome size and gene model numbers by different mechanisms.</title>
        <authorList>
            <person name="Ali S."/>
            <person name="Shao J."/>
            <person name="Larry D.J."/>
            <person name="Kronmiller B."/>
            <person name="Shen D."/>
            <person name="Strem M.D."/>
            <person name="Melnick R.L."/>
            <person name="Guiltinan M.J."/>
            <person name="Tyler B.M."/>
            <person name="Meinhardt L.W."/>
            <person name="Bailey B.A."/>
        </authorList>
    </citation>
    <scope>NUCLEOTIDE SEQUENCE [LARGE SCALE GENOMIC DNA]</scope>
    <source>
        <strain evidence="2">zdho120</strain>
    </source>
</reference>
<sequence length="80" mass="9215">MGEYLGKMELFGSPHRIQHHNEGYRLLVKFRTIKGHYVKISTSGGPCAFSTTCEQVTVSYGYKLGFVCRCGWWSCQYREV</sequence>
<organism evidence="1 2">
    <name type="scientific">Phytophthora megakarya</name>
    <dbReference type="NCBI Taxonomy" id="4795"/>
    <lineage>
        <taxon>Eukaryota</taxon>
        <taxon>Sar</taxon>
        <taxon>Stramenopiles</taxon>
        <taxon>Oomycota</taxon>
        <taxon>Peronosporomycetes</taxon>
        <taxon>Peronosporales</taxon>
        <taxon>Peronosporaceae</taxon>
        <taxon>Phytophthora</taxon>
    </lineage>
</organism>
<comment type="caution">
    <text evidence="1">The sequence shown here is derived from an EMBL/GenBank/DDBJ whole genome shotgun (WGS) entry which is preliminary data.</text>
</comment>
<keyword evidence="2" id="KW-1185">Reference proteome</keyword>
<proteinExistence type="predicted"/>
<name>A0A225W336_9STRA</name>